<keyword evidence="1" id="KW-1133">Transmembrane helix</keyword>
<organism evidence="2 3">
    <name type="scientific">Furfurilactobacillus milii</name>
    <dbReference type="NCBI Taxonomy" id="2888272"/>
    <lineage>
        <taxon>Bacteria</taxon>
        <taxon>Bacillati</taxon>
        <taxon>Bacillota</taxon>
        <taxon>Bacilli</taxon>
        <taxon>Lactobacillales</taxon>
        <taxon>Lactobacillaceae</taxon>
        <taxon>Furfurilactobacillus</taxon>
    </lineage>
</organism>
<reference evidence="2 3" key="1">
    <citation type="journal article" date="2019" name="Appl. Environ. Microbiol.">
        <title>Genetic determinants of hydroxycinnamic acid metabolism in heterofermentative lactobacilli.</title>
        <authorList>
            <person name="Gaur G."/>
            <person name="Oh J.H."/>
            <person name="Filannino P."/>
            <person name="Gobbetti M."/>
            <person name="van Pijkeren J.P."/>
            <person name="Ganzle M.G."/>
        </authorList>
    </citation>
    <scope>NUCLEOTIDE SEQUENCE [LARGE SCALE GENOMIC DNA]</scope>
    <source>
        <strain evidence="2 3">C5</strain>
    </source>
</reference>
<dbReference type="OrthoDB" id="6631730at2"/>
<feature type="transmembrane region" description="Helical" evidence="1">
    <location>
        <begin position="322"/>
        <end position="347"/>
    </location>
</feature>
<proteinExistence type="predicted"/>
<dbReference type="Proteomes" id="UP000449209">
    <property type="component" value="Unassembled WGS sequence"/>
</dbReference>
<name>A0A6N9I4W6_9LACO</name>
<accession>A0A6N9I4W6</accession>
<dbReference type="AlphaFoldDB" id="A0A6N9I4W6"/>
<feature type="transmembrane region" description="Helical" evidence="1">
    <location>
        <begin position="33"/>
        <end position="55"/>
    </location>
</feature>
<keyword evidence="1" id="KW-0812">Transmembrane</keyword>
<evidence type="ECO:0000313" key="3">
    <source>
        <dbReference type="Proteomes" id="UP000449209"/>
    </source>
</evidence>
<dbReference type="InterPro" id="IPR049458">
    <property type="entry name" value="EpsG-like"/>
</dbReference>
<evidence type="ECO:0000256" key="1">
    <source>
        <dbReference type="SAM" id="Phobius"/>
    </source>
</evidence>
<gene>
    <name evidence="2" type="ORF">GB993_10955</name>
</gene>
<evidence type="ECO:0000313" key="2">
    <source>
        <dbReference type="EMBL" id="MYV18020.1"/>
    </source>
</evidence>
<feature type="transmembrane region" description="Helical" evidence="1">
    <location>
        <begin position="76"/>
        <end position="104"/>
    </location>
</feature>
<dbReference type="EMBL" id="WEZQ01000019">
    <property type="protein sequence ID" value="MYV18020.1"/>
    <property type="molecule type" value="Genomic_DNA"/>
</dbReference>
<dbReference type="Pfam" id="PF14897">
    <property type="entry name" value="EpsG"/>
    <property type="match status" value="1"/>
</dbReference>
<sequence>MMNIYTIVLIILVVTGCLNVVFRQRWVVFVTTILLALFAGLRATNIGPDTISYYTDYWLRTMDFNFHSQFEPGYSLLVKIFVFFNVNANMFFLLFAFLTLFLLGIFFHRYSYLPIFSLAYYYARFFLTRDMNQIRQSLAAAILLFSLKYMAKRDLKRFTVIVLLASLFHSVALIMFVPYVLINYFGFKSDEGLPLKYGIVYIASLIASLFITPIITFIFNLVGLGTDYLTASVYTSGGGLLNPVLLFQSVISFFLAYIMEHRDTTLFRRTLYKTYMVGTLILLLLNQYRVLAGRTSTVLVTVEAIVVVDIIKTLVPRGGQTIVTAAVIVLTFFLISESTLSIGYLPYVTFLN</sequence>
<keyword evidence="1" id="KW-0472">Membrane</keyword>
<protein>
    <recommendedName>
        <fullName evidence="4">EpsG family protein</fullName>
    </recommendedName>
</protein>
<feature type="transmembrane region" description="Helical" evidence="1">
    <location>
        <begin position="239"/>
        <end position="259"/>
    </location>
</feature>
<evidence type="ECO:0008006" key="4">
    <source>
        <dbReference type="Google" id="ProtNLM"/>
    </source>
</evidence>
<comment type="caution">
    <text evidence="2">The sequence shown here is derived from an EMBL/GenBank/DDBJ whole genome shotgun (WGS) entry which is preliminary data.</text>
</comment>
<feature type="transmembrane region" description="Helical" evidence="1">
    <location>
        <begin position="157"/>
        <end position="185"/>
    </location>
</feature>
<feature type="transmembrane region" description="Helical" evidence="1">
    <location>
        <begin position="271"/>
        <end position="290"/>
    </location>
</feature>
<feature type="transmembrane region" description="Helical" evidence="1">
    <location>
        <begin position="197"/>
        <end position="219"/>
    </location>
</feature>